<reference evidence="12 13" key="1">
    <citation type="journal article" date="2010" name="Nature">
        <title>The genome of a songbird.</title>
        <authorList>
            <person name="Warren W.C."/>
            <person name="Clayton D.F."/>
            <person name="Ellegren H."/>
            <person name="Arnold A.P."/>
            <person name="Hillier L.W."/>
            <person name="Kunstner A."/>
            <person name="Searle S."/>
            <person name="White S."/>
            <person name="Vilella A.J."/>
            <person name="Fairley S."/>
            <person name="Heger A."/>
            <person name="Kong L."/>
            <person name="Ponting C.P."/>
            <person name="Jarvis E.D."/>
            <person name="Mello C.V."/>
            <person name="Minx P."/>
            <person name="Lovell P."/>
            <person name="Velho T.A."/>
            <person name="Ferris M."/>
            <person name="Balakrishnan C.N."/>
            <person name="Sinha S."/>
            <person name="Blatti C."/>
            <person name="London S.E."/>
            <person name="Li Y."/>
            <person name="Lin Y.C."/>
            <person name="George J."/>
            <person name="Sweedler J."/>
            <person name="Southey B."/>
            <person name="Gunaratne P."/>
            <person name="Watson M."/>
            <person name="Nam K."/>
            <person name="Backstrom N."/>
            <person name="Smeds L."/>
            <person name="Nabholz B."/>
            <person name="Itoh Y."/>
            <person name="Whitney O."/>
            <person name="Pfenning A.R."/>
            <person name="Howard J."/>
            <person name="Volker M."/>
            <person name="Skinner B.M."/>
            <person name="Griffin D.K."/>
            <person name="Ye L."/>
            <person name="McLaren W.M."/>
            <person name="Flicek P."/>
            <person name="Quesada V."/>
            <person name="Velasco G."/>
            <person name="Lopez-Otin C."/>
            <person name="Puente X.S."/>
            <person name="Olender T."/>
            <person name="Lancet D."/>
            <person name="Smit A.F."/>
            <person name="Hubley R."/>
            <person name="Konkel M.K."/>
            <person name="Walker J.A."/>
            <person name="Batzer M.A."/>
            <person name="Gu W."/>
            <person name="Pollock D.D."/>
            <person name="Chen L."/>
            <person name="Cheng Z."/>
            <person name="Eichler E.E."/>
            <person name="Stapley J."/>
            <person name="Slate J."/>
            <person name="Ekblom R."/>
            <person name="Birkhead T."/>
            <person name="Burke T."/>
            <person name="Burt D."/>
            <person name="Scharff C."/>
            <person name="Adam I."/>
            <person name="Richard H."/>
            <person name="Sultan M."/>
            <person name="Soldatov A."/>
            <person name="Lehrach H."/>
            <person name="Edwards S.V."/>
            <person name="Yang S.P."/>
            <person name="Li X."/>
            <person name="Graves T."/>
            <person name="Fulton L."/>
            <person name="Nelson J."/>
            <person name="Chinwalla A."/>
            <person name="Hou S."/>
            <person name="Mardis E.R."/>
            <person name="Wilson R.K."/>
        </authorList>
    </citation>
    <scope>NUCLEOTIDE SEQUENCE [LARGE SCALE GENOMIC DNA]</scope>
</reference>
<dbReference type="GO" id="GO:0005125">
    <property type="term" value="F:cytokine activity"/>
    <property type="evidence" value="ECO:0007669"/>
    <property type="project" value="UniProtKB-KW"/>
</dbReference>
<keyword evidence="5" id="KW-0964">Secreted</keyword>
<dbReference type="AlphaFoldDB" id="A0A674GAM0"/>
<evidence type="ECO:0000256" key="6">
    <source>
        <dbReference type="ARBA" id="ARBA00022729"/>
    </source>
</evidence>
<dbReference type="GO" id="GO:0005126">
    <property type="term" value="F:cytokine receptor binding"/>
    <property type="evidence" value="ECO:0007669"/>
    <property type="project" value="InterPro"/>
</dbReference>
<sequence>MAIPGCAQPCLWHSTLKLLLLIVALTTGLPCRHLRSHNPGETFQLLKDMAPSTTEPCNLQNPPFFNASLLPNNLSPHQAAATALRILQHLFQTLSSNSARQHWPSHAHNLLLNKLDHHIHYLNQCLPNNALLVKGPRNTINKYFSAIHAFLQAQNHSVCAWDHVRLEARVCFQHVDKLIRRMKHQAALDPTKPTESKHPSPASTSSHGLSGDSRSPDWDHLVPMS</sequence>
<evidence type="ECO:0000313" key="12">
    <source>
        <dbReference type="Ensembl" id="ENSTGUP00000019736.1"/>
    </source>
</evidence>
<gene>
    <name evidence="12" type="primary">LOC115491041</name>
</gene>
<dbReference type="Ensembl" id="ENSTGUT00000039604.1">
    <property type="protein sequence ID" value="ENSTGUP00000019736.1"/>
    <property type="gene ID" value="ENSTGUG00000024524.1"/>
</dbReference>
<dbReference type="InterPro" id="IPR000471">
    <property type="entry name" value="Interferon_alpha/beta/delta"/>
</dbReference>
<evidence type="ECO:0000256" key="4">
    <source>
        <dbReference type="ARBA" id="ARBA00022514"/>
    </source>
</evidence>
<evidence type="ECO:0000256" key="10">
    <source>
        <dbReference type="SAM" id="MobiDB-lite"/>
    </source>
</evidence>
<name>A0A674GAM0_TAEGU</name>
<keyword evidence="4 9" id="KW-0202">Cytokine</keyword>
<reference evidence="12" key="2">
    <citation type="submission" date="2025-08" db="UniProtKB">
        <authorList>
            <consortium name="Ensembl"/>
        </authorList>
    </citation>
    <scope>IDENTIFICATION</scope>
</reference>
<dbReference type="FunCoup" id="A0A674GAM0">
    <property type="interactions" value="43"/>
</dbReference>
<dbReference type="OrthoDB" id="9395915at2759"/>
<evidence type="ECO:0000256" key="2">
    <source>
        <dbReference type="ARBA" id="ARBA00004613"/>
    </source>
</evidence>
<feature type="compositionally biased region" description="Basic and acidic residues" evidence="10">
    <location>
        <begin position="214"/>
        <end position="225"/>
    </location>
</feature>
<evidence type="ECO:0000256" key="1">
    <source>
        <dbReference type="ARBA" id="ARBA00002718"/>
    </source>
</evidence>
<dbReference type="Proteomes" id="UP000007754">
    <property type="component" value="Chromosome Z"/>
</dbReference>
<dbReference type="KEGG" id="tgu:115491041"/>
<keyword evidence="6 11" id="KW-0732">Signal</keyword>
<proteinExistence type="inferred from homology"/>
<reference evidence="12" key="3">
    <citation type="submission" date="2025-09" db="UniProtKB">
        <authorList>
            <consortium name="Ensembl"/>
        </authorList>
    </citation>
    <scope>IDENTIFICATION</scope>
</reference>
<evidence type="ECO:0000256" key="8">
    <source>
        <dbReference type="ARBA" id="ARBA00023157"/>
    </source>
</evidence>
<evidence type="ECO:0000313" key="13">
    <source>
        <dbReference type="Proteomes" id="UP000007754"/>
    </source>
</evidence>
<keyword evidence="8" id="KW-1015">Disulfide bond</keyword>
<dbReference type="Gene3D" id="1.20.1250.10">
    <property type="match status" value="1"/>
</dbReference>
<dbReference type="Pfam" id="PF00143">
    <property type="entry name" value="Interferon"/>
    <property type="match status" value="1"/>
</dbReference>
<dbReference type="InParanoid" id="A0A674GAM0"/>
<feature type="signal peptide" evidence="11">
    <location>
        <begin position="1"/>
        <end position="28"/>
    </location>
</feature>
<keyword evidence="13" id="KW-1185">Reference proteome</keyword>
<evidence type="ECO:0000256" key="11">
    <source>
        <dbReference type="SAM" id="SignalP"/>
    </source>
</evidence>
<dbReference type="GeneTree" id="ENSGT01030000235207"/>
<keyword evidence="7 9" id="KW-0051">Antiviral defense</keyword>
<comment type="function">
    <text evidence="1">Has antiviral activities.</text>
</comment>
<evidence type="ECO:0000256" key="3">
    <source>
        <dbReference type="ARBA" id="ARBA00011033"/>
    </source>
</evidence>
<evidence type="ECO:0000256" key="9">
    <source>
        <dbReference type="RuleBase" id="RU000436"/>
    </source>
</evidence>
<comment type="subcellular location">
    <subcellularLocation>
        <location evidence="2">Secreted</location>
    </subcellularLocation>
</comment>
<dbReference type="GO" id="GO:0051607">
    <property type="term" value="P:defense response to virus"/>
    <property type="evidence" value="ECO:0007669"/>
    <property type="project" value="UniProtKB-KW"/>
</dbReference>
<dbReference type="GO" id="GO:0005615">
    <property type="term" value="C:extracellular space"/>
    <property type="evidence" value="ECO:0007669"/>
    <property type="project" value="UniProtKB-KW"/>
</dbReference>
<dbReference type="InterPro" id="IPR009079">
    <property type="entry name" value="4_helix_cytokine-like_core"/>
</dbReference>
<feature type="chain" id="PRO_5025371885" evidence="11">
    <location>
        <begin position="29"/>
        <end position="225"/>
    </location>
</feature>
<feature type="region of interest" description="Disordered" evidence="10">
    <location>
        <begin position="185"/>
        <end position="225"/>
    </location>
</feature>
<dbReference type="SUPFAM" id="SSF47266">
    <property type="entry name" value="4-helical cytokines"/>
    <property type="match status" value="1"/>
</dbReference>
<evidence type="ECO:0000256" key="5">
    <source>
        <dbReference type="ARBA" id="ARBA00022525"/>
    </source>
</evidence>
<dbReference type="GO" id="GO:0006955">
    <property type="term" value="P:immune response"/>
    <property type="evidence" value="ECO:0007669"/>
    <property type="project" value="UniProtKB-ARBA"/>
</dbReference>
<dbReference type="PANTHER" id="PTHR11691:SF73">
    <property type="entry name" value="INTERFERON BETA"/>
    <property type="match status" value="1"/>
</dbReference>
<dbReference type="SMART" id="SM00076">
    <property type="entry name" value="IFabd"/>
    <property type="match status" value="1"/>
</dbReference>
<evidence type="ECO:0000256" key="7">
    <source>
        <dbReference type="ARBA" id="ARBA00023118"/>
    </source>
</evidence>
<protein>
    <submittedName>
        <fullName evidence="12">Interferon-like</fullName>
    </submittedName>
</protein>
<comment type="similarity">
    <text evidence="3 9">Belongs to the alpha/beta interferon family.</text>
</comment>
<organism evidence="12 13">
    <name type="scientific">Taeniopygia guttata</name>
    <name type="common">Zebra finch</name>
    <name type="synonym">Poephila guttata</name>
    <dbReference type="NCBI Taxonomy" id="59729"/>
    <lineage>
        <taxon>Eukaryota</taxon>
        <taxon>Metazoa</taxon>
        <taxon>Chordata</taxon>
        <taxon>Craniata</taxon>
        <taxon>Vertebrata</taxon>
        <taxon>Euteleostomi</taxon>
        <taxon>Archelosauria</taxon>
        <taxon>Archosauria</taxon>
        <taxon>Dinosauria</taxon>
        <taxon>Saurischia</taxon>
        <taxon>Theropoda</taxon>
        <taxon>Coelurosauria</taxon>
        <taxon>Aves</taxon>
        <taxon>Neognathae</taxon>
        <taxon>Neoaves</taxon>
        <taxon>Telluraves</taxon>
        <taxon>Australaves</taxon>
        <taxon>Passeriformes</taxon>
        <taxon>Passeroidea</taxon>
        <taxon>Estrildidae</taxon>
        <taxon>Estrildinae</taxon>
        <taxon>Taeniopygia</taxon>
    </lineage>
</organism>
<accession>A0A674GAM0</accession>
<dbReference type="PANTHER" id="PTHR11691">
    <property type="entry name" value="TYPE I INTERFERON"/>
    <property type="match status" value="1"/>
</dbReference>